<evidence type="ECO:0000313" key="1">
    <source>
        <dbReference type="EMBL" id="GGD78529.1"/>
    </source>
</evidence>
<organism evidence="1 2">
    <name type="scientific">Lacimicrobium alkaliphilum</name>
    <dbReference type="NCBI Taxonomy" id="1526571"/>
    <lineage>
        <taxon>Bacteria</taxon>
        <taxon>Pseudomonadati</taxon>
        <taxon>Pseudomonadota</taxon>
        <taxon>Gammaproteobacteria</taxon>
        <taxon>Alteromonadales</taxon>
        <taxon>Alteromonadaceae</taxon>
        <taxon>Lacimicrobium</taxon>
    </lineage>
</organism>
<gene>
    <name evidence="1" type="ORF">GCM10011357_36890</name>
</gene>
<sequence length="129" mass="14391">MKSIVPAQENGRLKIIALLGSTSSELEKITGYIGRQLTEGFGGVFISKGVGFWSKEGNNHQRHYPPESVIQESSLRIELLVMPERKNNALELLGRVVRDANQKYQLDCQYLHVEVIDAAAAHMVIVDTE</sequence>
<name>A0ABQ1RQN6_9ALTE</name>
<dbReference type="RefSeq" id="WP_099036431.1">
    <property type="nucleotide sequence ID" value="NZ_BMGJ01000021.1"/>
</dbReference>
<dbReference type="EMBL" id="BMGJ01000021">
    <property type="protein sequence ID" value="GGD78529.1"/>
    <property type="molecule type" value="Genomic_DNA"/>
</dbReference>
<dbReference type="Proteomes" id="UP000614272">
    <property type="component" value="Unassembled WGS sequence"/>
</dbReference>
<comment type="caution">
    <text evidence="1">The sequence shown here is derived from an EMBL/GenBank/DDBJ whole genome shotgun (WGS) entry which is preliminary data.</text>
</comment>
<proteinExistence type="predicted"/>
<accession>A0ABQ1RQN6</accession>
<keyword evidence="2" id="KW-1185">Reference proteome</keyword>
<reference evidence="2" key="1">
    <citation type="journal article" date="2019" name="Int. J. Syst. Evol. Microbiol.">
        <title>The Global Catalogue of Microorganisms (GCM) 10K type strain sequencing project: providing services to taxonomists for standard genome sequencing and annotation.</title>
        <authorList>
            <consortium name="The Broad Institute Genomics Platform"/>
            <consortium name="The Broad Institute Genome Sequencing Center for Infectious Disease"/>
            <person name="Wu L."/>
            <person name="Ma J."/>
        </authorList>
    </citation>
    <scope>NUCLEOTIDE SEQUENCE [LARGE SCALE GENOMIC DNA]</scope>
    <source>
        <strain evidence="2">CGMCC 1.12923</strain>
    </source>
</reference>
<evidence type="ECO:0000313" key="2">
    <source>
        <dbReference type="Proteomes" id="UP000614272"/>
    </source>
</evidence>
<protein>
    <recommendedName>
        <fullName evidence="3">Transcriptional regulator</fullName>
    </recommendedName>
</protein>
<evidence type="ECO:0008006" key="3">
    <source>
        <dbReference type="Google" id="ProtNLM"/>
    </source>
</evidence>